<evidence type="ECO:0000313" key="2">
    <source>
        <dbReference type="EMBL" id="KAE8935578.1"/>
    </source>
</evidence>
<proteinExistence type="predicted"/>
<protein>
    <submittedName>
        <fullName evidence="2">Uncharacterized protein</fullName>
    </submittedName>
</protein>
<gene>
    <name evidence="8" type="ORF">PF001_g13125</name>
    <name evidence="7" type="ORF">PF004_g12847</name>
    <name evidence="6" type="ORF">PF005_g13373</name>
    <name evidence="5" type="ORF">PF006_g12395</name>
    <name evidence="3" type="ORF">PF007_g14137</name>
    <name evidence="2" type="ORF">PF009_g14480</name>
    <name evidence="4" type="ORF">PF010_g12897</name>
</gene>
<evidence type="ECO:0000313" key="6">
    <source>
        <dbReference type="EMBL" id="KAE9205489.1"/>
    </source>
</evidence>
<dbReference type="EMBL" id="QXGE01000757">
    <property type="protein sequence ID" value="KAE9304342.1"/>
    <property type="molecule type" value="Genomic_DNA"/>
</dbReference>
<name>A0A6A3F018_9STRA</name>
<dbReference type="EMBL" id="QXFZ01000807">
    <property type="protein sequence ID" value="KAE9104200.1"/>
    <property type="molecule type" value="Genomic_DNA"/>
</dbReference>
<evidence type="ECO:0000313" key="8">
    <source>
        <dbReference type="EMBL" id="KAE9304342.1"/>
    </source>
</evidence>
<dbReference type="Proteomes" id="UP000476176">
    <property type="component" value="Unassembled WGS sequence"/>
</dbReference>
<dbReference type="Proteomes" id="UP000488956">
    <property type="component" value="Unassembled WGS sequence"/>
</dbReference>
<dbReference type="Proteomes" id="UP000433483">
    <property type="component" value="Unassembled WGS sequence"/>
</dbReference>
<evidence type="ECO:0000313" key="12">
    <source>
        <dbReference type="Proteomes" id="UP000440732"/>
    </source>
</evidence>
<dbReference type="EMBL" id="QXFX01000736">
    <property type="protein sequence ID" value="KAE9105717.1"/>
    <property type="molecule type" value="Genomic_DNA"/>
</dbReference>
<organism evidence="2 9">
    <name type="scientific">Phytophthora fragariae</name>
    <dbReference type="NCBI Taxonomy" id="53985"/>
    <lineage>
        <taxon>Eukaryota</taxon>
        <taxon>Sar</taxon>
        <taxon>Stramenopiles</taxon>
        <taxon>Oomycota</taxon>
        <taxon>Peronosporomycetes</taxon>
        <taxon>Peronosporales</taxon>
        <taxon>Peronosporaceae</taxon>
        <taxon>Phytophthora</taxon>
    </lineage>
</organism>
<evidence type="ECO:0000313" key="11">
    <source>
        <dbReference type="Proteomes" id="UP000437068"/>
    </source>
</evidence>
<evidence type="ECO:0000313" key="9">
    <source>
        <dbReference type="Proteomes" id="UP000429523"/>
    </source>
</evidence>
<dbReference type="EMBL" id="QXGA01000695">
    <property type="protein sequence ID" value="KAE9142498.1"/>
    <property type="molecule type" value="Genomic_DNA"/>
</dbReference>
<sequence>MQVSLTMAFRSTAGPCPCSPRGHAPHHKTSGYASYDDMASDYKANNDVACDDERGNDNGPGSR</sequence>
<dbReference type="EMBL" id="QXGF01000791">
    <property type="protein sequence ID" value="KAE8935578.1"/>
    <property type="molecule type" value="Genomic_DNA"/>
</dbReference>
<feature type="region of interest" description="Disordered" evidence="1">
    <location>
        <begin position="44"/>
        <end position="63"/>
    </location>
</feature>
<dbReference type="Proteomes" id="UP000437068">
    <property type="component" value="Unassembled WGS sequence"/>
</dbReference>
<dbReference type="Proteomes" id="UP000441208">
    <property type="component" value="Unassembled WGS sequence"/>
</dbReference>
<evidence type="ECO:0000313" key="15">
    <source>
        <dbReference type="Proteomes" id="UP000488956"/>
    </source>
</evidence>
<keyword evidence="10" id="KW-1185">Reference proteome</keyword>
<accession>A0A6A3F018</accession>
<evidence type="ECO:0000313" key="7">
    <source>
        <dbReference type="EMBL" id="KAE9222231.1"/>
    </source>
</evidence>
<feature type="region of interest" description="Disordered" evidence="1">
    <location>
        <begin position="14"/>
        <end position="34"/>
    </location>
</feature>
<evidence type="ECO:0000256" key="1">
    <source>
        <dbReference type="SAM" id="MobiDB-lite"/>
    </source>
</evidence>
<dbReference type="Proteomes" id="UP000429523">
    <property type="component" value="Unassembled WGS sequence"/>
</dbReference>
<evidence type="ECO:0000313" key="3">
    <source>
        <dbReference type="EMBL" id="KAE9104200.1"/>
    </source>
</evidence>
<dbReference type="Proteomes" id="UP000440732">
    <property type="component" value="Unassembled WGS sequence"/>
</dbReference>
<comment type="caution">
    <text evidence="2">The sequence shown here is derived from an EMBL/GenBank/DDBJ whole genome shotgun (WGS) entry which is preliminary data.</text>
</comment>
<dbReference type="OrthoDB" id="10270577at2759"/>
<evidence type="ECO:0000313" key="4">
    <source>
        <dbReference type="EMBL" id="KAE9105717.1"/>
    </source>
</evidence>
<dbReference type="EMBL" id="QXGB01000739">
    <property type="protein sequence ID" value="KAE9205489.1"/>
    <property type="molecule type" value="Genomic_DNA"/>
</dbReference>
<evidence type="ECO:0000313" key="5">
    <source>
        <dbReference type="EMBL" id="KAE9142498.1"/>
    </source>
</evidence>
<evidence type="ECO:0000313" key="14">
    <source>
        <dbReference type="Proteomes" id="UP000476176"/>
    </source>
</evidence>
<evidence type="ECO:0000313" key="13">
    <source>
        <dbReference type="Proteomes" id="UP000441208"/>
    </source>
</evidence>
<dbReference type="AlphaFoldDB" id="A0A6A3F018"/>
<reference evidence="9 10" key="1">
    <citation type="submission" date="2018-08" db="EMBL/GenBank/DDBJ databases">
        <title>Genomic investigation of the strawberry pathogen Phytophthora fragariae indicates pathogenicity is determined by transcriptional variation in three key races.</title>
        <authorList>
            <person name="Adams T.M."/>
            <person name="Armitage A.D."/>
            <person name="Sobczyk M.K."/>
            <person name="Bates H.J."/>
            <person name="Dunwell J.M."/>
            <person name="Nellist C.F."/>
            <person name="Harrison R.J."/>
        </authorList>
    </citation>
    <scope>NUCLEOTIDE SEQUENCE [LARGE SCALE GENOMIC DNA]</scope>
    <source>
        <strain evidence="8 11">A4</strain>
        <strain evidence="7 14">BC-23</strain>
        <strain evidence="6 10">NOV-27</strain>
        <strain evidence="5 12">NOV-5</strain>
        <strain evidence="3 13">NOV-71</strain>
        <strain evidence="2 9">NOV-9</strain>
        <strain evidence="4 15">ONT-3</strain>
    </source>
</reference>
<evidence type="ECO:0000313" key="10">
    <source>
        <dbReference type="Proteomes" id="UP000433483"/>
    </source>
</evidence>
<dbReference type="EMBL" id="QXGC01000752">
    <property type="protein sequence ID" value="KAE9222231.1"/>
    <property type="molecule type" value="Genomic_DNA"/>
</dbReference>